<protein>
    <recommendedName>
        <fullName evidence="3">DUF3352 domain-containing protein</fullName>
    </recommendedName>
</protein>
<gene>
    <name evidence="1" type="ORF">SAMN05444405_11092</name>
</gene>
<dbReference type="AlphaFoldDB" id="A0A1M5CMI2"/>
<dbReference type="Proteomes" id="UP000184509">
    <property type="component" value="Unassembled WGS sequence"/>
</dbReference>
<evidence type="ECO:0000313" key="1">
    <source>
        <dbReference type="EMBL" id="SHF55933.1"/>
    </source>
</evidence>
<keyword evidence="2" id="KW-1185">Reference proteome</keyword>
<dbReference type="OrthoDB" id="1045987at2"/>
<proteinExistence type="predicted"/>
<reference evidence="1 2" key="1">
    <citation type="submission" date="2016-11" db="EMBL/GenBank/DDBJ databases">
        <authorList>
            <person name="Jaros S."/>
            <person name="Januszkiewicz K."/>
            <person name="Wedrychowicz H."/>
        </authorList>
    </citation>
    <scope>NUCLEOTIDE SEQUENCE [LARGE SCALE GENOMIC DNA]</scope>
    <source>
        <strain evidence="1 2">DSM 26991</strain>
    </source>
</reference>
<evidence type="ECO:0000313" key="2">
    <source>
        <dbReference type="Proteomes" id="UP000184509"/>
    </source>
</evidence>
<sequence length="525" mass="59170">MDRKMKIKIVVVTFFLLLFIGAGSYFFTSLNNRGKAAGINLFSLVPSDCSAIFETNDLASLLKELKGVSYGKEFTTHGFSLIAKDLIDHFEELTASAPFGLSLRMNKLLISFHSPGTEMDQVLYFPTNPGDEKWIEEQIQKKRPIDFPLKSVLYKGKKINICPMGGDLFLCYYKSSGFVAVSYSKRLIEQVIDAHISGNSVLTDKVFGFAKDTKTANGIASLYVKEKQTGWSYLNLKFDDDAINLSGITTDAETSSSFVNAIKEQSPIEFFSGNIFPSSTYYINQMSISQIQYIAVNSAQTEYDLASYSDDVKATDIQFMYFLKGNVAGSLAGFSFCSDDSIQRPFSLLCIPMQNSMKAEADLHLFMQNHSIKTESTAGGKIQLFNTGNRSYRFYSLPPSTIFSQLSGIKDADLNTYALFYKDKLLLAPDPVSALSYINQIEKGNIIEKDSVYKKNISHVDTRFNFLLMTDLGKLALYPEYRSRLIPDFFCQHMSFFSNFILLNQLVCRDRKVYPNLIFIYKGEK</sequence>
<name>A0A1M5CMI2_9BACE</name>
<dbReference type="STRING" id="1297750.SAMN05444405_11092"/>
<accession>A0A1M5CMI2</accession>
<dbReference type="RefSeq" id="WP_139261390.1">
    <property type="nucleotide sequence ID" value="NZ_FQTV01000010.1"/>
</dbReference>
<organism evidence="1 2">
    <name type="scientific">Bacteroides luti</name>
    <dbReference type="NCBI Taxonomy" id="1297750"/>
    <lineage>
        <taxon>Bacteria</taxon>
        <taxon>Pseudomonadati</taxon>
        <taxon>Bacteroidota</taxon>
        <taxon>Bacteroidia</taxon>
        <taxon>Bacteroidales</taxon>
        <taxon>Bacteroidaceae</taxon>
        <taxon>Bacteroides</taxon>
    </lineage>
</organism>
<dbReference type="EMBL" id="FQTV01000010">
    <property type="protein sequence ID" value="SHF55933.1"/>
    <property type="molecule type" value="Genomic_DNA"/>
</dbReference>
<evidence type="ECO:0008006" key="3">
    <source>
        <dbReference type="Google" id="ProtNLM"/>
    </source>
</evidence>